<sequence length="115" mass="13628">MKVLYFLSTGIRKVNFRFTNEDLQVEGFGWNLKYSDKVLKLKNSDGNVRIIAVCDHHYMPSIHYNFRKCTESNAYCEETATDENGYQVLRLNSNFDKSKYKYGARHYYTFNVEIL</sequence>
<accession>A0ABN7T4E8</accession>
<name>A0ABN7T4E8_OIKDI</name>
<organism evidence="1 2">
    <name type="scientific">Oikopleura dioica</name>
    <name type="common">Tunicate</name>
    <dbReference type="NCBI Taxonomy" id="34765"/>
    <lineage>
        <taxon>Eukaryota</taxon>
        <taxon>Metazoa</taxon>
        <taxon>Chordata</taxon>
        <taxon>Tunicata</taxon>
        <taxon>Appendicularia</taxon>
        <taxon>Copelata</taxon>
        <taxon>Oikopleuridae</taxon>
        <taxon>Oikopleura</taxon>
    </lineage>
</organism>
<keyword evidence="2" id="KW-1185">Reference proteome</keyword>
<proteinExistence type="predicted"/>
<protein>
    <submittedName>
        <fullName evidence="1">Oidioi.mRNA.OKI2018_I69.chr2.g6738.t1.cds</fullName>
    </submittedName>
</protein>
<evidence type="ECO:0000313" key="1">
    <source>
        <dbReference type="EMBL" id="CAG5112531.1"/>
    </source>
</evidence>
<dbReference type="EMBL" id="OU015567">
    <property type="protein sequence ID" value="CAG5112531.1"/>
    <property type="molecule type" value="Genomic_DNA"/>
</dbReference>
<reference evidence="1 2" key="1">
    <citation type="submission" date="2021-04" db="EMBL/GenBank/DDBJ databases">
        <authorList>
            <person name="Bliznina A."/>
        </authorList>
    </citation>
    <scope>NUCLEOTIDE SEQUENCE [LARGE SCALE GENOMIC DNA]</scope>
</reference>
<evidence type="ECO:0000313" key="2">
    <source>
        <dbReference type="Proteomes" id="UP001158576"/>
    </source>
</evidence>
<dbReference type="Proteomes" id="UP001158576">
    <property type="component" value="Chromosome 2"/>
</dbReference>
<gene>
    <name evidence="1" type="ORF">OKIOD_LOCUS15503</name>
</gene>